<evidence type="ECO:0000256" key="1">
    <source>
        <dbReference type="SAM" id="Phobius"/>
    </source>
</evidence>
<name>A0A1G6E4B5_9HYPH</name>
<feature type="transmembrane region" description="Helical" evidence="1">
    <location>
        <begin position="30"/>
        <end position="47"/>
    </location>
</feature>
<dbReference type="STRING" id="665467.SAMN02982931_04098"/>
<dbReference type="Proteomes" id="UP000199071">
    <property type="component" value="Unassembled WGS sequence"/>
</dbReference>
<dbReference type="EMBL" id="FMXQ01000010">
    <property type="protein sequence ID" value="SDB52297.1"/>
    <property type="molecule type" value="Genomic_DNA"/>
</dbReference>
<dbReference type="AlphaFoldDB" id="A0A1G6E4B5"/>
<keyword evidence="3" id="KW-1185">Reference proteome</keyword>
<organism evidence="2 3">
    <name type="scientific">Bauldia litoralis</name>
    <dbReference type="NCBI Taxonomy" id="665467"/>
    <lineage>
        <taxon>Bacteria</taxon>
        <taxon>Pseudomonadati</taxon>
        <taxon>Pseudomonadota</taxon>
        <taxon>Alphaproteobacteria</taxon>
        <taxon>Hyphomicrobiales</taxon>
        <taxon>Kaistiaceae</taxon>
        <taxon>Bauldia</taxon>
    </lineage>
</organism>
<evidence type="ECO:0000313" key="2">
    <source>
        <dbReference type="EMBL" id="SDB52297.1"/>
    </source>
</evidence>
<sequence>MDFVIKLVAAAAFIAYLTVLGIYVPEPSLLTVLVIAGVMVVYDFFFFRQRPRDRA</sequence>
<keyword evidence="1" id="KW-1133">Transmembrane helix</keyword>
<evidence type="ECO:0000313" key="3">
    <source>
        <dbReference type="Proteomes" id="UP000199071"/>
    </source>
</evidence>
<gene>
    <name evidence="2" type="ORF">SAMN02982931_04098</name>
</gene>
<protein>
    <submittedName>
        <fullName evidence="2">Uncharacterized protein</fullName>
    </submittedName>
</protein>
<dbReference type="RefSeq" id="WP_175478552.1">
    <property type="nucleotide sequence ID" value="NZ_FMXQ01000010.1"/>
</dbReference>
<accession>A0A1G6E4B5</accession>
<feature type="transmembrane region" description="Helical" evidence="1">
    <location>
        <begin position="7"/>
        <end position="24"/>
    </location>
</feature>
<keyword evidence="1" id="KW-0812">Transmembrane</keyword>
<keyword evidence="1" id="KW-0472">Membrane</keyword>
<reference evidence="2 3" key="1">
    <citation type="submission" date="2016-10" db="EMBL/GenBank/DDBJ databases">
        <authorList>
            <person name="de Groot N.N."/>
        </authorList>
    </citation>
    <scope>NUCLEOTIDE SEQUENCE [LARGE SCALE GENOMIC DNA]</scope>
    <source>
        <strain evidence="2 3">ATCC 35022</strain>
    </source>
</reference>
<proteinExistence type="predicted"/>